<reference evidence="2 3" key="1">
    <citation type="submission" date="2019-08" db="EMBL/GenBank/DDBJ databases">
        <title>A chromosome-level genome assembly, high-density linkage maps, and genome scans reveal the genomic architecture of hybrid incompatibilities underlying speciation via character displacement in darters (Percidae: Etheostominae).</title>
        <authorList>
            <person name="Moran R.L."/>
            <person name="Catchen J.M."/>
            <person name="Fuller R.C."/>
        </authorList>
    </citation>
    <scope>NUCLEOTIDE SEQUENCE [LARGE SCALE GENOMIC DNA]</scope>
    <source>
        <strain evidence="2">EspeVRDwgs_2016</strain>
        <tissue evidence="2">Muscle</tissue>
    </source>
</reference>
<proteinExistence type="predicted"/>
<evidence type="ECO:0000313" key="2">
    <source>
        <dbReference type="EMBL" id="KAA8589780.1"/>
    </source>
</evidence>
<feature type="region of interest" description="Disordered" evidence="1">
    <location>
        <begin position="1"/>
        <end position="27"/>
    </location>
</feature>
<name>A0A5J5DAB1_9PERO</name>
<organism evidence="2 3">
    <name type="scientific">Etheostoma spectabile</name>
    <name type="common">orangethroat darter</name>
    <dbReference type="NCBI Taxonomy" id="54343"/>
    <lineage>
        <taxon>Eukaryota</taxon>
        <taxon>Metazoa</taxon>
        <taxon>Chordata</taxon>
        <taxon>Craniata</taxon>
        <taxon>Vertebrata</taxon>
        <taxon>Euteleostomi</taxon>
        <taxon>Actinopterygii</taxon>
        <taxon>Neopterygii</taxon>
        <taxon>Teleostei</taxon>
        <taxon>Neoteleostei</taxon>
        <taxon>Acanthomorphata</taxon>
        <taxon>Eupercaria</taxon>
        <taxon>Perciformes</taxon>
        <taxon>Percoidei</taxon>
        <taxon>Percidae</taxon>
        <taxon>Etheostomatinae</taxon>
        <taxon>Etheostoma</taxon>
    </lineage>
</organism>
<keyword evidence="3" id="KW-1185">Reference proteome</keyword>
<evidence type="ECO:0000256" key="1">
    <source>
        <dbReference type="SAM" id="MobiDB-lite"/>
    </source>
</evidence>
<comment type="caution">
    <text evidence="2">The sequence shown here is derived from an EMBL/GenBank/DDBJ whole genome shotgun (WGS) entry which is preliminary data.</text>
</comment>
<gene>
    <name evidence="2" type="ORF">FQN60_013145</name>
</gene>
<accession>A0A5J5DAB1</accession>
<dbReference type="Proteomes" id="UP000327493">
    <property type="component" value="Chromosome 9"/>
</dbReference>
<evidence type="ECO:0000313" key="3">
    <source>
        <dbReference type="Proteomes" id="UP000327493"/>
    </source>
</evidence>
<dbReference type="AlphaFoldDB" id="A0A5J5DAB1"/>
<dbReference type="EMBL" id="VOFY01000009">
    <property type="protein sequence ID" value="KAA8589780.1"/>
    <property type="molecule type" value="Genomic_DNA"/>
</dbReference>
<protein>
    <submittedName>
        <fullName evidence="2">Uncharacterized protein</fullName>
    </submittedName>
</protein>
<sequence>MISPGCSCVEEGQTEEEEQSSTSKELLSHPMDVRGAQLLCYVLLKLTARRPLVPTESVQTPETLKLQFKLETMLENKLNKNLKTLTKSSYLCITYSKQIKLSDI</sequence>